<evidence type="ECO:0000313" key="4">
    <source>
        <dbReference type="EMBL" id="RWR89002.1"/>
    </source>
</evidence>
<dbReference type="CDD" id="cd03784">
    <property type="entry name" value="GT1_Gtf-like"/>
    <property type="match status" value="2"/>
</dbReference>
<name>A0A3S4PDL0_9MAGN</name>
<comment type="similarity">
    <text evidence="1">Belongs to the UDP-glycosyltransferase family.</text>
</comment>
<sequence>MFLGWTVEIAHQLGIFHSLFFPSGGFGSAVLFSLWLNLPHSHTDSDEFSLPDFPEAGKIHRSQLAPALKKANGLDPHSRFLHQEFLLCLGSDGFLFNTVEELEKTGLEYFKRKTNRPGWAIGPLKSEGRGRKNPEISTDDCVSWLNIHLPSSVLFVSFGSQSTISASQMMELAMGLEESGKAFIWVVRPPVGNDVNGEFRAEWLPEGYEERVAERKQELLVRKWAPQLEILKHESTGAFLSHCGWNSILESLSHGVPMMGWPIAAEQFYNVKMLEEVVVCVEMARENCSEIDKGHVKEVIEMVMGETEKGEKMRGKVLEIKKMLEAAVLEEEGFKGSSRGHVVLFPFMAQGHLIPFMALARLLEQTTNHTITLVNTPLNIKTLQSTLPPSSTIRLASIPFDGSDHGLPPNVENAHNLPRFNLFLELLEASRSLKPSFHSFITSMDPLPICIISDMFFGWTVEIANQLGIFHSVFIASGAYGTAVYFSLWLNLPHSQTDLDEFSLPDFPEAIAVERSQLSDHLKAANGSDSWSRFLQQELSLCLRSDGILFNTVQDLEKTGLGYFRKKTNRPVWAIGPLKGEERGRKKGGISVDECVSWLNLHRPSSVLFVSFGSQNTISASQMMELAMGLEESGKDFIWVIRPPLGNDVSGEFRSEWLPEGFEERVAERKQGILVRTWAPQLEILSHESTGAFLSHCGWNSILESLSQGVPLMGWPLAAEQFYNVKMLEVEAGVCVEIARGNSSEIEKGRVREVIEMVMGDTEKGEKMRRKALEIKEMMKAAIHVEKELEGSSVKAMHEFIEKAIAATGGSSENNDNNV</sequence>
<keyword evidence="3 4" id="KW-0808">Transferase</keyword>
<dbReference type="PROSITE" id="PS00375">
    <property type="entry name" value="UDPGT"/>
    <property type="match status" value="2"/>
</dbReference>
<accession>A0A3S4PDL0</accession>
<keyword evidence="5" id="KW-1185">Reference proteome</keyword>
<dbReference type="FunFam" id="3.40.50.2000:FF:000064">
    <property type="entry name" value="Glycosyltransferase"/>
    <property type="match status" value="2"/>
</dbReference>
<protein>
    <submittedName>
        <fullName evidence="4">UDP-glycosyltransferase 92A1</fullName>
    </submittedName>
</protein>
<dbReference type="GO" id="GO:0035251">
    <property type="term" value="F:UDP-glucosyltransferase activity"/>
    <property type="evidence" value="ECO:0007669"/>
    <property type="project" value="TreeGrafter"/>
</dbReference>
<organism evidence="4 5">
    <name type="scientific">Cinnamomum micranthum f. kanehirae</name>
    <dbReference type="NCBI Taxonomy" id="337451"/>
    <lineage>
        <taxon>Eukaryota</taxon>
        <taxon>Viridiplantae</taxon>
        <taxon>Streptophyta</taxon>
        <taxon>Embryophyta</taxon>
        <taxon>Tracheophyta</taxon>
        <taxon>Spermatophyta</taxon>
        <taxon>Magnoliopsida</taxon>
        <taxon>Magnoliidae</taxon>
        <taxon>Laurales</taxon>
        <taxon>Lauraceae</taxon>
        <taxon>Cinnamomum</taxon>
    </lineage>
</organism>
<evidence type="ECO:0000256" key="1">
    <source>
        <dbReference type="ARBA" id="ARBA00009995"/>
    </source>
</evidence>
<dbReference type="Proteomes" id="UP000283530">
    <property type="component" value="Unassembled WGS sequence"/>
</dbReference>
<dbReference type="PANTHER" id="PTHR48047">
    <property type="entry name" value="GLYCOSYLTRANSFERASE"/>
    <property type="match status" value="1"/>
</dbReference>
<dbReference type="InterPro" id="IPR002213">
    <property type="entry name" value="UDP_glucos_trans"/>
</dbReference>
<dbReference type="AlphaFoldDB" id="A0A3S4PDL0"/>
<evidence type="ECO:0000313" key="5">
    <source>
        <dbReference type="Proteomes" id="UP000283530"/>
    </source>
</evidence>
<dbReference type="InterPro" id="IPR035595">
    <property type="entry name" value="UDP_glycos_trans_CS"/>
</dbReference>
<dbReference type="EMBL" id="QPKB01000007">
    <property type="protein sequence ID" value="RWR89002.1"/>
    <property type="molecule type" value="Genomic_DNA"/>
</dbReference>
<gene>
    <name evidence="4" type="ORF">CKAN_01804600</name>
</gene>
<dbReference type="PANTHER" id="PTHR48047:SF61">
    <property type="entry name" value="OS04G0273600 PROTEIN"/>
    <property type="match status" value="1"/>
</dbReference>
<reference evidence="4 5" key="1">
    <citation type="journal article" date="2019" name="Nat. Plants">
        <title>Stout camphor tree genome fills gaps in understanding of flowering plant genome evolution.</title>
        <authorList>
            <person name="Chaw S.M."/>
            <person name="Liu Y.C."/>
            <person name="Wu Y.W."/>
            <person name="Wang H.Y."/>
            <person name="Lin C.I."/>
            <person name="Wu C.S."/>
            <person name="Ke H.M."/>
            <person name="Chang L.Y."/>
            <person name="Hsu C.Y."/>
            <person name="Yang H.T."/>
            <person name="Sudianto E."/>
            <person name="Hsu M.H."/>
            <person name="Wu K.P."/>
            <person name="Wang L.N."/>
            <person name="Leebens-Mack J.H."/>
            <person name="Tsai I.J."/>
        </authorList>
    </citation>
    <scope>NUCLEOTIDE SEQUENCE [LARGE SCALE GENOMIC DNA]</scope>
    <source>
        <strain evidence="5">cv. Chaw 1501</strain>
        <tissue evidence="4">Young leaves</tissue>
    </source>
</reference>
<dbReference type="OrthoDB" id="5835829at2759"/>
<evidence type="ECO:0000256" key="3">
    <source>
        <dbReference type="ARBA" id="ARBA00022679"/>
    </source>
</evidence>
<dbReference type="SUPFAM" id="SSF53756">
    <property type="entry name" value="UDP-Glycosyltransferase/glycogen phosphorylase"/>
    <property type="match status" value="2"/>
</dbReference>
<proteinExistence type="inferred from homology"/>
<keyword evidence="2" id="KW-0328">Glycosyltransferase</keyword>
<dbReference type="Gene3D" id="3.40.50.2000">
    <property type="entry name" value="Glycogen Phosphorylase B"/>
    <property type="match status" value="4"/>
</dbReference>
<dbReference type="Pfam" id="PF00201">
    <property type="entry name" value="UDPGT"/>
    <property type="match status" value="2"/>
</dbReference>
<dbReference type="FunFam" id="3.40.50.2000:FF:000103">
    <property type="entry name" value="Glycosyltransferase"/>
    <property type="match status" value="1"/>
</dbReference>
<comment type="caution">
    <text evidence="4">The sequence shown here is derived from an EMBL/GenBank/DDBJ whole genome shotgun (WGS) entry which is preliminary data.</text>
</comment>
<evidence type="ECO:0000256" key="2">
    <source>
        <dbReference type="ARBA" id="ARBA00022676"/>
    </source>
</evidence>